<evidence type="ECO:0000313" key="3">
    <source>
        <dbReference type="Proteomes" id="UP000324222"/>
    </source>
</evidence>
<dbReference type="Proteomes" id="UP000324222">
    <property type="component" value="Unassembled WGS sequence"/>
</dbReference>
<name>A0A5B7FFP5_PORTR</name>
<organism evidence="2 3">
    <name type="scientific">Portunus trituberculatus</name>
    <name type="common">Swimming crab</name>
    <name type="synonym">Neptunus trituberculatus</name>
    <dbReference type="NCBI Taxonomy" id="210409"/>
    <lineage>
        <taxon>Eukaryota</taxon>
        <taxon>Metazoa</taxon>
        <taxon>Ecdysozoa</taxon>
        <taxon>Arthropoda</taxon>
        <taxon>Crustacea</taxon>
        <taxon>Multicrustacea</taxon>
        <taxon>Malacostraca</taxon>
        <taxon>Eumalacostraca</taxon>
        <taxon>Eucarida</taxon>
        <taxon>Decapoda</taxon>
        <taxon>Pleocyemata</taxon>
        <taxon>Brachyura</taxon>
        <taxon>Eubrachyura</taxon>
        <taxon>Portunoidea</taxon>
        <taxon>Portunidae</taxon>
        <taxon>Portuninae</taxon>
        <taxon>Portunus</taxon>
    </lineage>
</organism>
<accession>A0A5B7FFP5</accession>
<comment type="caution">
    <text evidence="2">The sequence shown here is derived from an EMBL/GenBank/DDBJ whole genome shotgun (WGS) entry which is preliminary data.</text>
</comment>
<sequence length="70" mass="7633">MMIVLSDSGSGGQIIRAEDPGGRRCRPPSPHLRQSRGNQQVTGLRGIISTRLDVLIAVVTDFLFGYFCQS</sequence>
<feature type="region of interest" description="Disordered" evidence="1">
    <location>
        <begin position="1"/>
        <end position="38"/>
    </location>
</feature>
<dbReference type="AlphaFoldDB" id="A0A5B7FFP5"/>
<protein>
    <submittedName>
        <fullName evidence="2">Uncharacterized protein</fullName>
    </submittedName>
</protein>
<evidence type="ECO:0000313" key="2">
    <source>
        <dbReference type="EMBL" id="MPC45312.1"/>
    </source>
</evidence>
<gene>
    <name evidence="2" type="ORF">E2C01_039008</name>
</gene>
<evidence type="ECO:0000256" key="1">
    <source>
        <dbReference type="SAM" id="MobiDB-lite"/>
    </source>
</evidence>
<reference evidence="2 3" key="1">
    <citation type="submission" date="2019-05" db="EMBL/GenBank/DDBJ databases">
        <title>Another draft genome of Portunus trituberculatus and its Hox gene families provides insights of decapod evolution.</title>
        <authorList>
            <person name="Jeong J.-H."/>
            <person name="Song I."/>
            <person name="Kim S."/>
            <person name="Choi T."/>
            <person name="Kim D."/>
            <person name="Ryu S."/>
            <person name="Kim W."/>
        </authorList>
    </citation>
    <scope>NUCLEOTIDE SEQUENCE [LARGE SCALE GENOMIC DNA]</scope>
    <source>
        <tissue evidence="2">Muscle</tissue>
    </source>
</reference>
<dbReference type="EMBL" id="VSRR010006671">
    <property type="protein sequence ID" value="MPC45312.1"/>
    <property type="molecule type" value="Genomic_DNA"/>
</dbReference>
<keyword evidence="3" id="KW-1185">Reference proteome</keyword>
<proteinExistence type="predicted"/>